<evidence type="ECO:0000313" key="2">
    <source>
        <dbReference type="EMBL" id="TDB58219.1"/>
    </source>
</evidence>
<evidence type="ECO:0000256" key="1">
    <source>
        <dbReference type="SAM" id="Phobius"/>
    </source>
</evidence>
<dbReference type="RefSeq" id="WP_132122263.1">
    <property type="nucleotide sequence ID" value="NZ_SMJU01000024.1"/>
</dbReference>
<dbReference type="Gene3D" id="3.40.50.1110">
    <property type="entry name" value="SGNH hydrolase"/>
    <property type="match status" value="1"/>
</dbReference>
<gene>
    <name evidence="2" type="ORF">EZE20_23150</name>
</gene>
<comment type="caution">
    <text evidence="2">The sequence shown here is derived from an EMBL/GenBank/DDBJ whole genome shotgun (WGS) entry which is preliminary data.</text>
</comment>
<reference evidence="2 3" key="1">
    <citation type="submission" date="2019-02" db="EMBL/GenBank/DDBJ databases">
        <title>Arundinibacter roseus gen. nov., sp. nov., a new member of the family Cytophagaceae.</title>
        <authorList>
            <person name="Szuroczki S."/>
            <person name="Khayer B."/>
            <person name="Sproer C."/>
            <person name="Toumi M."/>
            <person name="Szabo A."/>
            <person name="Felfoldi T."/>
            <person name="Schumann P."/>
            <person name="Toth E."/>
        </authorList>
    </citation>
    <scope>NUCLEOTIDE SEQUENCE [LARGE SCALE GENOMIC DNA]</scope>
    <source>
        <strain evidence="2 3">DMA-k-7a</strain>
    </source>
</reference>
<dbReference type="CDD" id="cd00229">
    <property type="entry name" value="SGNH_hydrolase"/>
    <property type="match status" value="1"/>
</dbReference>
<evidence type="ECO:0000313" key="3">
    <source>
        <dbReference type="Proteomes" id="UP000295706"/>
    </source>
</evidence>
<accession>A0A4R4JX75</accession>
<protein>
    <recommendedName>
        <fullName evidence="4">SGNH/GDSL hydrolase family protein</fullName>
    </recommendedName>
</protein>
<dbReference type="InterPro" id="IPR036514">
    <property type="entry name" value="SGNH_hydro_sf"/>
</dbReference>
<feature type="transmembrane region" description="Helical" evidence="1">
    <location>
        <begin position="76"/>
        <end position="98"/>
    </location>
</feature>
<dbReference type="OrthoDB" id="929628at2"/>
<keyword evidence="1" id="KW-0472">Membrane</keyword>
<feature type="transmembrane region" description="Helical" evidence="1">
    <location>
        <begin position="7"/>
        <end position="25"/>
    </location>
</feature>
<evidence type="ECO:0008006" key="4">
    <source>
        <dbReference type="Google" id="ProtNLM"/>
    </source>
</evidence>
<proteinExistence type="predicted"/>
<dbReference type="AlphaFoldDB" id="A0A4R4JX75"/>
<keyword evidence="3" id="KW-1185">Reference proteome</keyword>
<dbReference type="GO" id="GO:0016788">
    <property type="term" value="F:hydrolase activity, acting on ester bonds"/>
    <property type="evidence" value="ECO:0007669"/>
    <property type="project" value="UniProtKB-ARBA"/>
</dbReference>
<feature type="transmembrane region" description="Helical" evidence="1">
    <location>
        <begin position="45"/>
        <end position="64"/>
    </location>
</feature>
<keyword evidence="1" id="KW-0812">Transmembrane</keyword>
<name>A0A4R4JX75_9BACT</name>
<dbReference type="EMBL" id="SMJU01000024">
    <property type="protein sequence ID" value="TDB58219.1"/>
    <property type="molecule type" value="Genomic_DNA"/>
</dbReference>
<dbReference type="Proteomes" id="UP000295706">
    <property type="component" value="Unassembled WGS sequence"/>
</dbReference>
<dbReference type="SUPFAM" id="SSF52266">
    <property type="entry name" value="SGNH hydrolase"/>
    <property type="match status" value="1"/>
</dbReference>
<organism evidence="2 3">
    <name type="scientific">Arundinibacter roseus</name>
    <dbReference type="NCBI Taxonomy" id="2070510"/>
    <lineage>
        <taxon>Bacteria</taxon>
        <taxon>Pseudomonadati</taxon>
        <taxon>Bacteroidota</taxon>
        <taxon>Cytophagia</taxon>
        <taxon>Cytophagales</taxon>
        <taxon>Spirosomataceae</taxon>
        <taxon>Arundinibacter</taxon>
    </lineage>
</organism>
<keyword evidence="1" id="KW-1133">Transmembrane helix</keyword>
<sequence>MKSLITRFLRISVIFFLLWALIYAYEVFLSNGDGVLARVNINVFFTYLGIFLGIFLLAIAGTSSKKTWLRDSSGSFLSLLIFLVLLEFLCFLLIRFNVVDAPRPFHSRFLIQEVWGADRSTLWGDISPEFGRWRLASTERYNSVCTGDSVLIRSNSFGMRDKERSLANTTGKKRVAIIGDSFVEGYIVDEDKRFSNVMETQTGVEHLNFGINSTSAINYFLIYKQLARKFEHDVVLVSLLPANDFEDYEESQKVGLLRFPIYRPYWAGTYPDVQLNYSLAHISQSISAKPQVIQPIEIQQVIDSVYHSLTFGQKVLAEISLNSYLYTCGLHWGKKLAGKKAEDFSGFKSDAFQHRWDAFAYSLEQLAQTAKDKKVIFYAVPILSELRAYDQDKRDDLSPRLEVLCKKYGIAYVNLLPIIHAQGAKKWETFYETCDGHWTPAGEAFVAQTLLNHPAYKKAMQD</sequence>